<evidence type="ECO:0000313" key="2">
    <source>
        <dbReference type="EMBL" id="OAF65864.1"/>
    </source>
</evidence>
<organism evidence="2 3">
    <name type="scientific">Intoshia linei</name>
    <dbReference type="NCBI Taxonomy" id="1819745"/>
    <lineage>
        <taxon>Eukaryota</taxon>
        <taxon>Metazoa</taxon>
        <taxon>Spiralia</taxon>
        <taxon>Lophotrochozoa</taxon>
        <taxon>Mesozoa</taxon>
        <taxon>Orthonectida</taxon>
        <taxon>Rhopaluridae</taxon>
        <taxon>Intoshia</taxon>
    </lineage>
</organism>
<gene>
    <name evidence="2" type="ORF">A3Q56_06438</name>
</gene>
<dbReference type="GO" id="GO:0005768">
    <property type="term" value="C:endosome"/>
    <property type="evidence" value="ECO:0007669"/>
    <property type="project" value="TreeGrafter"/>
</dbReference>
<keyword evidence="3" id="KW-1185">Reference proteome</keyword>
<dbReference type="GO" id="GO:0006897">
    <property type="term" value="P:endocytosis"/>
    <property type="evidence" value="ECO:0007669"/>
    <property type="project" value="TreeGrafter"/>
</dbReference>
<feature type="domain" description="ENTH" evidence="1">
    <location>
        <begin position="3"/>
        <end position="135"/>
    </location>
</feature>
<dbReference type="GO" id="GO:0030125">
    <property type="term" value="C:clathrin vesicle coat"/>
    <property type="evidence" value="ECO:0007669"/>
    <property type="project" value="TreeGrafter"/>
</dbReference>
<dbReference type="InterPro" id="IPR013809">
    <property type="entry name" value="ENTH"/>
</dbReference>
<dbReference type="Proteomes" id="UP000078046">
    <property type="component" value="Unassembled WGS sequence"/>
</dbReference>
<proteinExistence type="predicted"/>
<dbReference type="Pfam" id="PF01417">
    <property type="entry name" value="ENTH"/>
    <property type="match status" value="1"/>
</dbReference>
<protein>
    <recommendedName>
        <fullName evidence="1">ENTH domain-containing protein</fullName>
    </recommendedName>
</protein>
<dbReference type="InterPro" id="IPR008942">
    <property type="entry name" value="ENTH_VHS"/>
</dbReference>
<evidence type="ECO:0000313" key="3">
    <source>
        <dbReference type="Proteomes" id="UP000078046"/>
    </source>
</evidence>
<dbReference type="GO" id="GO:0005543">
    <property type="term" value="F:phospholipid binding"/>
    <property type="evidence" value="ECO:0007669"/>
    <property type="project" value="TreeGrafter"/>
</dbReference>
<reference evidence="2 3" key="1">
    <citation type="submission" date="2016-04" db="EMBL/GenBank/DDBJ databases">
        <title>The genome of Intoshia linei affirms orthonectids as highly simplified spiralians.</title>
        <authorList>
            <person name="Mikhailov K.V."/>
            <person name="Slusarev G.S."/>
            <person name="Nikitin M.A."/>
            <person name="Logacheva M.D."/>
            <person name="Penin A."/>
            <person name="Aleoshin V."/>
            <person name="Panchin Y.V."/>
        </authorList>
    </citation>
    <scope>NUCLEOTIDE SEQUENCE [LARGE SCALE GENOMIC DNA]</scope>
    <source>
        <strain evidence="2">Intl2013</strain>
        <tissue evidence="2">Whole animal</tissue>
    </source>
</reference>
<evidence type="ECO:0000259" key="1">
    <source>
        <dbReference type="PROSITE" id="PS50942"/>
    </source>
</evidence>
<dbReference type="PANTHER" id="PTHR12276">
    <property type="entry name" value="EPSIN/ENT-RELATED"/>
    <property type="match status" value="1"/>
</dbReference>
<dbReference type="PROSITE" id="PS50942">
    <property type="entry name" value="ENTH"/>
    <property type="match status" value="1"/>
</dbReference>
<dbReference type="Gene3D" id="1.25.40.90">
    <property type="match status" value="1"/>
</dbReference>
<dbReference type="OrthoDB" id="4033880at2759"/>
<dbReference type="SMART" id="SM00273">
    <property type="entry name" value="ENTH"/>
    <property type="match status" value="1"/>
</dbReference>
<name>A0A177AXD6_9BILA</name>
<dbReference type="SUPFAM" id="SSF48464">
    <property type="entry name" value="ENTH/VHS domain"/>
    <property type="match status" value="1"/>
</dbReference>
<dbReference type="GO" id="GO:0030276">
    <property type="term" value="F:clathrin binding"/>
    <property type="evidence" value="ECO:0007669"/>
    <property type="project" value="TreeGrafter"/>
</dbReference>
<dbReference type="PANTHER" id="PTHR12276:SF45">
    <property type="entry name" value="CLATHRIN INTERACTOR 1"/>
    <property type="match status" value="1"/>
</dbReference>
<accession>A0A177AXD6</accession>
<dbReference type="AlphaFoldDB" id="A0A177AXD6"/>
<comment type="caution">
    <text evidence="2">The sequence shown here is derived from an EMBL/GenBank/DDBJ whole genome shotgun (WGS) entry which is preliminary data.</text>
</comment>
<dbReference type="GO" id="GO:0005886">
    <property type="term" value="C:plasma membrane"/>
    <property type="evidence" value="ECO:0007669"/>
    <property type="project" value="TreeGrafter"/>
</dbReference>
<sequence>MKDVYYKHTQLQKTLREITTNDDTAPVKQKYLMEMERASYTEENCTEIIVILESRLKDSGKKWRHVKKALDVLFHLLIFGGIRIRAHFQKKIDTIEHLTDFSLIINQKDVGQDVRKQVSEILQLLRDDSKLESERHEAQNHREKYDISKV</sequence>
<dbReference type="EMBL" id="LWCA01001118">
    <property type="protein sequence ID" value="OAF65864.1"/>
    <property type="molecule type" value="Genomic_DNA"/>
</dbReference>